<accession>A0A7I8D279</accession>
<dbReference type="Proteomes" id="UP000593890">
    <property type="component" value="Chromosome"/>
</dbReference>
<proteinExistence type="predicted"/>
<keyword evidence="2" id="KW-1185">Reference proteome</keyword>
<sequence length="174" mass="19194">MQKVQPSFFLLTAICLLIVCVAFGVGGCQRSPSLSEAAQIRTSQTIEVSAADITTDIQNRLNITDMVSVSRENLASYFNIYVDDIEDYSFLVSSSESKADELAVFKSSNSDSVAEIKTAVSNHILSKEDSFKNLDPVEYQKVKDAVLVDYDQYVFLAVCNDPESASKAFEAYLK</sequence>
<reference evidence="2" key="1">
    <citation type="submission" date="2020-07" db="EMBL/GenBank/DDBJ databases">
        <title>Complete genome sequencing of Clostridia bacterium strain 12CBH8.</title>
        <authorList>
            <person name="Sakamoto M."/>
            <person name="Murakami T."/>
            <person name="Mori H."/>
        </authorList>
    </citation>
    <scope>NUCLEOTIDE SEQUENCE [LARGE SCALE GENOMIC DNA]</scope>
    <source>
        <strain evidence="2">12CBH8</strain>
    </source>
</reference>
<dbReference type="RefSeq" id="WP_178097150.1">
    <property type="nucleotide sequence ID" value="NZ_AP023321.1"/>
</dbReference>
<evidence type="ECO:0000313" key="2">
    <source>
        <dbReference type="Proteomes" id="UP000593890"/>
    </source>
</evidence>
<dbReference type="KEGG" id="sman:C12CBH8_15570"/>
<dbReference type="InterPro" id="IPR025648">
    <property type="entry name" value="DUF4358"/>
</dbReference>
<evidence type="ECO:0008006" key="3">
    <source>
        <dbReference type="Google" id="ProtNLM"/>
    </source>
</evidence>
<dbReference type="Pfam" id="PF14270">
    <property type="entry name" value="DUF4358"/>
    <property type="match status" value="1"/>
</dbReference>
<gene>
    <name evidence="1" type="ORF">C12CBH8_15570</name>
</gene>
<protein>
    <recommendedName>
        <fullName evidence="3">DUF4358 domain-containing protein</fullName>
    </recommendedName>
</protein>
<dbReference type="PROSITE" id="PS51257">
    <property type="entry name" value="PROKAR_LIPOPROTEIN"/>
    <property type="match status" value="1"/>
</dbReference>
<organism evidence="1 2">
    <name type="scientific">Solibaculum mannosilyticum</name>
    <dbReference type="NCBI Taxonomy" id="2780922"/>
    <lineage>
        <taxon>Bacteria</taxon>
        <taxon>Bacillati</taxon>
        <taxon>Bacillota</taxon>
        <taxon>Clostridia</taxon>
        <taxon>Eubacteriales</taxon>
        <taxon>Oscillospiraceae</taxon>
        <taxon>Solibaculum</taxon>
    </lineage>
</organism>
<evidence type="ECO:0000313" key="1">
    <source>
        <dbReference type="EMBL" id="BCI60918.1"/>
    </source>
</evidence>
<name>A0A7I8D279_9FIRM</name>
<dbReference type="AlphaFoldDB" id="A0A7I8D279"/>
<dbReference type="EMBL" id="AP023321">
    <property type="protein sequence ID" value="BCI60918.1"/>
    <property type="molecule type" value="Genomic_DNA"/>
</dbReference>